<comment type="caution">
    <text evidence="1">The sequence shown here is derived from an EMBL/GenBank/DDBJ whole genome shotgun (WGS) entry which is preliminary data.</text>
</comment>
<dbReference type="EMBL" id="SMFO01000001">
    <property type="protein sequence ID" value="TDE06302.1"/>
    <property type="molecule type" value="Genomic_DNA"/>
</dbReference>
<dbReference type="InterPro" id="IPR046525">
    <property type="entry name" value="DUF6702"/>
</dbReference>
<keyword evidence="2" id="KW-1185">Reference proteome</keyword>
<organism evidence="1 2">
    <name type="scientific">Flavobacterium hiemivividum</name>
    <dbReference type="NCBI Taxonomy" id="2541734"/>
    <lineage>
        <taxon>Bacteria</taxon>
        <taxon>Pseudomonadati</taxon>
        <taxon>Bacteroidota</taxon>
        <taxon>Flavobacteriia</taxon>
        <taxon>Flavobacteriales</taxon>
        <taxon>Flavobacteriaceae</taxon>
        <taxon>Flavobacterium</taxon>
    </lineage>
</organism>
<evidence type="ECO:0000313" key="1">
    <source>
        <dbReference type="EMBL" id="TDE06302.1"/>
    </source>
</evidence>
<gene>
    <name evidence="1" type="ORF">E0F98_01400</name>
</gene>
<protein>
    <recommendedName>
        <fullName evidence="3">Peptidase E</fullName>
    </recommendedName>
</protein>
<name>A0A4R5CZH7_9FLAO</name>
<dbReference type="RefSeq" id="WP_132108481.1">
    <property type="nucleotide sequence ID" value="NZ_SMFO01000001.1"/>
</dbReference>
<proteinExistence type="predicted"/>
<sequence>MKKIIAYLVFGVFFVSLTSFGFHKFYVAIYQINYASEKQMLQITARVFVDDLNNALEKKYKKKFYLGTDTESPEDVVVLKKYLAENLTMKVNGQSKAMGFLSKEMEGDVLICYLSIRDVSKLKSLEVYNTILVGWNSEQQNIAHFTVLGAKESFLFTASSTKRMLKF</sequence>
<reference evidence="1 2" key="1">
    <citation type="submission" date="2019-03" db="EMBL/GenBank/DDBJ databases">
        <title>Flavobacterium TSA-D2 sp. nov., isolated from arctic soil.</title>
        <authorList>
            <person name="Chaudhary D.K."/>
        </authorList>
    </citation>
    <scope>NUCLEOTIDE SEQUENCE [LARGE SCALE GENOMIC DNA]</scope>
    <source>
        <strain evidence="1 2">TSA-D2</strain>
    </source>
</reference>
<dbReference type="Proteomes" id="UP000294597">
    <property type="component" value="Unassembled WGS sequence"/>
</dbReference>
<evidence type="ECO:0008006" key="3">
    <source>
        <dbReference type="Google" id="ProtNLM"/>
    </source>
</evidence>
<accession>A0A4R5CZH7</accession>
<dbReference type="Pfam" id="PF20420">
    <property type="entry name" value="DUF6702"/>
    <property type="match status" value="1"/>
</dbReference>
<dbReference type="AlphaFoldDB" id="A0A4R5CZH7"/>
<evidence type="ECO:0000313" key="2">
    <source>
        <dbReference type="Proteomes" id="UP000294597"/>
    </source>
</evidence>